<dbReference type="EMBL" id="JAATEJ010000028">
    <property type="protein sequence ID" value="NJP47305.1"/>
    <property type="molecule type" value="Genomic_DNA"/>
</dbReference>
<gene>
    <name evidence="2" type="ORF">HCN08_28460</name>
</gene>
<keyword evidence="1" id="KW-0472">Membrane</keyword>
<dbReference type="RefSeq" id="WP_167986135.1">
    <property type="nucleotide sequence ID" value="NZ_JAATEJ010000028.1"/>
</dbReference>
<evidence type="ECO:0008006" key="4">
    <source>
        <dbReference type="Google" id="ProtNLM"/>
    </source>
</evidence>
<feature type="transmembrane region" description="Helical" evidence="1">
    <location>
        <begin position="64"/>
        <end position="85"/>
    </location>
</feature>
<dbReference type="Proteomes" id="UP000734511">
    <property type="component" value="Unassembled WGS sequence"/>
</dbReference>
<keyword evidence="1" id="KW-1133">Transmembrane helix</keyword>
<keyword evidence="1" id="KW-0812">Transmembrane</keyword>
<proteinExistence type="predicted"/>
<feature type="transmembrane region" description="Helical" evidence="1">
    <location>
        <begin position="38"/>
        <end position="58"/>
    </location>
</feature>
<accession>A0ABX0ZTQ5</accession>
<name>A0ABX0ZTQ5_9ACTN</name>
<protein>
    <recommendedName>
        <fullName evidence="4">PH domain-containing protein</fullName>
    </recommendedName>
</protein>
<evidence type="ECO:0000313" key="2">
    <source>
        <dbReference type="EMBL" id="NJP47305.1"/>
    </source>
</evidence>
<organism evidence="2 3">
    <name type="scientific">Actinacidiphila epipremni</name>
    <dbReference type="NCBI Taxonomy" id="2053013"/>
    <lineage>
        <taxon>Bacteria</taxon>
        <taxon>Bacillati</taxon>
        <taxon>Actinomycetota</taxon>
        <taxon>Actinomycetes</taxon>
        <taxon>Kitasatosporales</taxon>
        <taxon>Streptomycetaceae</taxon>
        <taxon>Actinacidiphila</taxon>
    </lineage>
</organism>
<sequence>MAETDEGAARSRREVVRLAQERGFGAGQAVVSLGGGDVGCVGVALAVCLLPPGVGLLAGPFGPAGTSAGAVLLMAALAAPVLAFAHERRRAERIPRLYVYDGGVVLSYPRGHPQHLAAYAWPELRTVERIRSSTIGQGGSVQQVWRLELHVRGGPLLCSLGDTRQGLLVARLAVAGGAET</sequence>
<keyword evidence="3" id="KW-1185">Reference proteome</keyword>
<evidence type="ECO:0000256" key="1">
    <source>
        <dbReference type="SAM" id="Phobius"/>
    </source>
</evidence>
<comment type="caution">
    <text evidence="2">The sequence shown here is derived from an EMBL/GenBank/DDBJ whole genome shotgun (WGS) entry which is preliminary data.</text>
</comment>
<reference evidence="2 3" key="1">
    <citation type="submission" date="2020-03" db="EMBL/GenBank/DDBJ databases">
        <title>WGS of actinomycetes isolated from Thailand.</title>
        <authorList>
            <person name="Thawai C."/>
        </authorList>
    </citation>
    <scope>NUCLEOTIDE SEQUENCE [LARGE SCALE GENOMIC DNA]</scope>
    <source>
        <strain evidence="2 3">PRB2-1</strain>
    </source>
</reference>
<evidence type="ECO:0000313" key="3">
    <source>
        <dbReference type="Proteomes" id="UP000734511"/>
    </source>
</evidence>